<keyword evidence="2" id="KW-1185">Reference proteome</keyword>
<evidence type="ECO:0000313" key="1">
    <source>
        <dbReference type="EMBL" id="VDP55865.1"/>
    </source>
</evidence>
<organism evidence="3">
    <name type="scientific">Schistosoma curassoni</name>
    <dbReference type="NCBI Taxonomy" id="6186"/>
    <lineage>
        <taxon>Eukaryota</taxon>
        <taxon>Metazoa</taxon>
        <taxon>Spiralia</taxon>
        <taxon>Lophotrochozoa</taxon>
        <taxon>Platyhelminthes</taxon>
        <taxon>Trematoda</taxon>
        <taxon>Digenea</taxon>
        <taxon>Strigeidida</taxon>
        <taxon>Schistosomatoidea</taxon>
        <taxon>Schistosomatidae</taxon>
        <taxon>Schistosoma</taxon>
    </lineage>
</organism>
<gene>
    <name evidence="1" type="ORF">SCUD_LOCUS14262</name>
</gene>
<dbReference type="EMBL" id="UZAK01036557">
    <property type="protein sequence ID" value="VDP55865.1"/>
    <property type="molecule type" value="Genomic_DNA"/>
</dbReference>
<accession>A0A183KGW0</accession>
<evidence type="ECO:0000313" key="2">
    <source>
        <dbReference type="Proteomes" id="UP000279833"/>
    </source>
</evidence>
<dbReference type="WBParaSite" id="SCUD_0001426201-mRNA-1">
    <property type="protein sequence ID" value="SCUD_0001426201-mRNA-1"/>
    <property type="gene ID" value="SCUD_0001426201"/>
</dbReference>
<dbReference type="Proteomes" id="UP000279833">
    <property type="component" value="Unassembled WGS sequence"/>
</dbReference>
<evidence type="ECO:0000313" key="3">
    <source>
        <dbReference type="WBParaSite" id="SCUD_0001426201-mRNA-1"/>
    </source>
</evidence>
<sequence length="32" mass="4031">MRMTFYSYLKCTNRNFLKHINDVTMIYHQVYV</sequence>
<dbReference type="AlphaFoldDB" id="A0A183KGW0"/>
<protein>
    <submittedName>
        <fullName evidence="1 3">Uncharacterized protein</fullName>
    </submittedName>
</protein>
<reference evidence="1 2" key="2">
    <citation type="submission" date="2018-11" db="EMBL/GenBank/DDBJ databases">
        <authorList>
            <consortium name="Pathogen Informatics"/>
        </authorList>
    </citation>
    <scope>NUCLEOTIDE SEQUENCE [LARGE SCALE GENOMIC DNA]</scope>
    <source>
        <strain evidence="1">Dakar</strain>
        <strain evidence="2">Dakar, Senegal</strain>
    </source>
</reference>
<proteinExistence type="predicted"/>
<name>A0A183KGW0_9TREM</name>
<reference evidence="3" key="1">
    <citation type="submission" date="2016-06" db="UniProtKB">
        <authorList>
            <consortium name="WormBaseParasite"/>
        </authorList>
    </citation>
    <scope>IDENTIFICATION</scope>
</reference>